<proteinExistence type="predicted"/>
<keyword evidence="2" id="KW-1185">Reference proteome</keyword>
<evidence type="ECO:0000313" key="2">
    <source>
        <dbReference type="Proteomes" id="UP000036958"/>
    </source>
</evidence>
<organism evidence="1 2">
    <name type="scientific">Sunxiuqinia dokdonensis</name>
    <dbReference type="NCBI Taxonomy" id="1409788"/>
    <lineage>
        <taxon>Bacteria</taxon>
        <taxon>Pseudomonadati</taxon>
        <taxon>Bacteroidota</taxon>
        <taxon>Bacteroidia</taxon>
        <taxon>Marinilabiliales</taxon>
        <taxon>Prolixibacteraceae</taxon>
        <taxon>Sunxiuqinia</taxon>
    </lineage>
</organism>
<dbReference type="Pfam" id="PF02566">
    <property type="entry name" value="OsmC"/>
    <property type="match status" value="1"/>
</dbReference>
<dbReference type="AlphaFoldDB" id="A0A0L8V981"/>
<dbReference type="PANTHER" id="PTHR42830:SF1">
    <property type="entry name" value="OSMOTICALLY INDUCIBLE FAMILY PROTEIN"/>
    <property type="match status" value="1"/>
</dbReference>
<protein>
    <submittedName>
        <fullName evidence="1">Peroxiredoxin</fullName>
    </submittedName>
</protein>
<evidence type="ECO:0000313" key="1">
    <source>
        <dbReference type="EMBL" id="KOH44913.1"/>
    </source>
</evidence>
<dbReference type="RefSeq" id="WP_053183279.1">
    <property type="nucleotide sequence ID" value="NZ_LGIA01000150.1"/>
</dbReference>
<dbReference type="STRING" id="1409788.NC99_22250"/>
<dbReference type="Gene3D" id="3.30.300.20">
    <property type="match status" value="1"/>
</dbReference>
<name>A0A0L8V981_9BACT</name>
<reference evidence="2" key="1">
    <citation type="submission" date="2015-07" db="EMBL/GenBank/DDBJ databases">
        <title>Genome sequencing of Sunxiuqinia dokdonensis strain SK.</title>
        <authorList>
            <person name="Ahn S."/>
            <person name="Kim B.-C."/>
        </authorList>
    </citation>
    <scope>NUCLEOTIDE SEQUENCE [LARGE SCALE GENOMIC DNA]</scope>
    <source>
        <strain evidence="2">SK</strain>
    </source>
</reference>
<gene>
    <name evidence="1" type="ORF">NC99_22250</name>
</gene>
<dbReference type="InterPro" id="IPR036102">
    <property type="entry name" value="OsmC/Ohrsf"/>
</dbReference>
<dbReference type="PATRIC" id="fig|1409788.3.peg.2295"/>
<accession>A0A0L8V981</accession>
<dbReference type="SUPFAM" id="SSF82784">
    <property type="entry name" value="OsmC-like"/>
    <property type="match status" value="1"/>
</dbReference>
<dbReference type="PANTHER" id="PTHR42830">
    <property type="entry name" value="OSMOTICALLY INDUCIBLE FAMILY PROTEIN"/>
    <property type="match status" value="1"/>
</dbReference>
<comment type="caution">
    <text evidence="1">The sequence shown here is derived from an EMBL/GenBank/DDBJ whole genome shotgun (WGS) entry which is preliminary data.</text>
</comment>
<dbReference type="InterPro" id="IPR015946">
    <property type="entry name" value="KH_dom-like_a/b"/>
</dbReference>
<dbReference type="NCBIfam" id="TIGR03562">
    <property type="entry name" value="osmo_induc_OsmC"/>
    <property type="match status" value="1"/>
</dbReference>
<dbReference type="InterPro" id="IPR052707">
    <property type="entry name" value="OsmC_Ohr_Peroxiredoxin"/>
</dbReference>
<dbReference type="EMBL" id="LGIA01000150">
    <property type="protein sequence ID" value="KOH44913.1"/>
    <property type="molecule type" value="Genomic_DNA"/>
</dbReference>
<dbReference type="Proteomes" id="UP000036958">
    <property type="component" value="Unassembled WGS sequence"/>
</dbReference>
<dbReference type="GO" id="GO:0004601">
    <property type="term" value="F:peroxidase activity"/>
    <property type="evidence" value="ECO:0007669"/>
    <property type="project" value="InterPro"/>
</dbReference>
<dbReference type="GO" id="GO:0006979">
    <property type="term" value="P:response to oxidative stress"/>
    <property type="evidence" value="ECO:0007669"/>
    <property type="project" value="InterPro"/>
</dbReference>
<dbReference type="InterPro" id="IPR003718">
    <property type="entry name" value="OsmC/Ohr_fam"/>
</dbReference>
<sequence length="142" mass="15400">MKINKAKAFWQGNLKDGNGRMQFVNSDTEFPFSFKSRFEDGVGANPEMLIGSAHAGCFSMAFSNILDGEGYEPKAVNTVAHIKLDQVDGGFKITESHLEVEADVPGIDEDSFQKLAVKAKEGCPVSQALGAIKITMDAKLKK</sequence>
<dbReference type="InterPro" id="IPR019904">
    <property type="entry name" value="Peroxiredoxin_OsmC"/>
</dbReference>
<dbReference type="OrthoDB" id="9807532at2"/>